<dbReference type="EMBL" id="WMQE01000041">
    <property type="protein sequence ID" value="MTK22527.1"/>
    <property type="molecule type" value="Genomic_DNA"/>
</dbReference>
<gene>
    <name evidence="2" type="ORF">GMA92_14010</name>
</gene>
<organism evidence="2 3">
    <name type="scientific">Turicibacter sanguinis</name>
    <dbReference type="NCBI Taxonomy" id="154288"/>
    <lineage>
        <taxon>Bacteria</taxon>
        <taxon>Bacillati</taxon>
        <taxon>Bacillota</taxon>
        <taxon>Erysipelotrichia</taxon>
        <taxon>Erysipelotrichales</taxon>
        <taxon>Turicibacteraceae</taxon>
        <taxon>Turicibacter</taxon>
    </lineage>
</organism>
<dbReference type="Proteomes" id="UP000487649">
    <property type="component" value="Unassembled WGS sequence"/>
</dbReference>
<proteinExistence type="predicted"/>
<dbReference type="InterPro" id="IPR021145">
    <property type="entry name" value="Portal_protein_SPP1_Gp6-like"/>
</dbReference>
<sequence>MVLKTHSVKEELTRTEIVELVNQHNGRLPRLLKLKDMYENRNGIKGRLQSDDSKPNNKISHPYADYIVNSIVGYFMGKPVTYSFNDNQEITALFDDIYKYNDESAENTQLATDASIYGVSCELMYLDKELNPRFKAISPLEAIAIYDTSVEENLIGFIRHWKIKDVDNKDVDYVEYYNSYKVVKFTTNDNSVYEEQEHFWGDVPVVVVENNKDLCSDFEKVVDLIDALDKVVSDTANDFEMFTNAILVVTGMDLEEEDYEKLKTTRVMNIKDVSGKAAYLFKDLPDAALENYKNRLVDDIHKFSSVPNMSDENFANNLSGVSMQFKLSSLEFKCATKESYFRKALLRRIELICNALSLLGKLTIKTDEIIKSVDIRFTRNTINNNDELATRALQLSTILSKETLLENLLPFIPSVEEELERLAKEKEEKLNSIKDFDLDDQGHFVNSAKALEGVEDEQDEETEE</sequence>
<dbReference type="InterPro" id="IPR006428">
    <property type="entry name" value="Portal_SPP1-type"/>
</dbReference>
<accession>A0A9X5APQ3</accession>
<keyword evidence="1" id="KW-0175">Coiled coil</keyword>
<comment type="caution">
    <text evidence="2">The sequence shown here is derived from an EMBL/GenBank/DDBJ whole genome shotgun (WGS) entry which is preliminary data.</text>
</comment>
<dbReference type="NCBIfam" id="TIGR01538">
    <property type="entry name" value="portal_SPP1"/>
    <property type="match status" value="1"/>
</dbReference>
<reference evidence="2 3" key="1">
    <citation type="journal article" date="2019" name="Nat. Med.">
        <title>A library of human gut bacterial isolates paired with longitudinal multiomics data enables mechanistic microbiome research.</title>
        <authorList>
            <person name="Poyet M."/>
            <person name="Groussin M."/>
            <person name="Gibbons S.M."/>
            <person name="Avila-Pacheco J."/>
            <person name="Jiang X."/>
            <person name="Kearney S.M."/>
            <person name="Perrotta A.R."/>
            <person name="Berdy B."/>
            <person name="Zhao S."/>
            <person name="Lieberman T.D."/>
            <person name="Swanson P.K."/>
            <person name="Smith M."/>
            <person name="Roesemann S."/>
            <person name="Alexander J.E."/>
            <person name="Rich S.A."/>
            <person name="Livny J."/>
            <person name="Vlamakis H."/>
            <person name="Clish C."/>
            <person name="Bullock K."/>
            <person name="Deik A."/>
            <person name="Scott J."/>
            <person name="Pierce K.A."/>
            <person name="Xavier R.J."/>
            <person name="Alm E.J."/>
        </authorList>
    </citation>
    <scope>NUCLEOTIDE SEQUENCE [LARGE SCALE GENOMIC DNA]</scope>
    <source>
        <strain evidence="2 3">BIOML-A198</strain>
    </source>
</reference>
<evidence type="ECO:0000313" key="3">
    <source>
        <dbReference type="Proteomes" id="UP000487649"/>
    </source>
</evidence>
<dbReference type="Pfam" id="PF05133">
    <property type="entry name" value="SPP1_portal"/>
    <property type="match status" value="1"/>
</dbReference>
<protein>
    <submittedName>
        <fullName evidence="2">Phage portal protein</fullName>
    </submittedName>
</protein>
<evidence type="ECO:0000313" key="2">
    <source>
        <dbReference type="EMBL" id="MTK22527.1"/>
    </source>
</evidence>
<name>A0A9X5APQ3_9FIRM</name>
<dbReference type="AlphaFoldDB" id="A0A9X5APQ3"/>
<feature type="coiled-coil region" evidence="1">
    <location>
        <begin position="412"/>
        <end position="439"/>
    </location>
</feature>
<evidence type="ECO:0000256" key="1">
    <source>
        <dbReference type="SAM" id="Coils"/>
    </source>
</evidence>